<dbReference type="OrthoDB" id="7547678at2759"/>
<organism evidence="1">
    <name type="scientific">Ooceraea biroi</name>
    <name type="common">Clonal raider ant</name>
    <name type="synonym">Cerapachys biroi</name>
    <dbReference type="NCBI Taxonomy" id="2015173"/>
    <lineage>
        <taxon>Eukaryota</taxon>
        <taxon>Metazoa</taxon>
        <taxon>Ecdysozoa</taxon>
        <taxon>Arthropoda</taxon>
        <taxon>Hexapoda</taxon>
        <taxon>Insecta</taxon>
        <taxon>Pterygota</taxon>
        <taxon>Neoptera</taxon>
        <taxon>Endopterygota</taxon>
        <taxon>Hymenoptera</taxon>
        <taxon>Apocrita</taxon>
        <taxon>Aculeata</taxon>
        <taxon>Formicoidea</taxon>
        <taxon>Formicidae</taxon>
        <taxon>Dorylinae</taxon>
        <taxon>Ooceraea</taxon>
    </lineage>
</organism>
<reference evidence="1" key="2">
    <citation type="submission" date="2018-07" db="EMBL/GenBank/DDBJ databases">
        <authorList>
            <person name="Mckenzie S.K."/>
            <person name="Kronauer D.J.C."/>
        </authorList>
    </citation>
    <scope>NUCLEOTIDE SEQUENCE</scope>
    <source>
        <strain evidence="1">Clonal line C1</strain>
    </source>
</reference>
<dbReference type="PANTHER" id="PTHR47331">
    <property type="entry name" value="PHD-TYPE DOMAIN-CONTAINING PROTEIN"/>
    <property type="match status" value="1"/>
</dbReference>
<dbReference type="InterPro" id="IPR008042">
    <property type="entry name" value="Retrotrans_Pao"/>
</dbReference>
<name>A0A3L8E009_OOCBI</name>
<gene>
    <name evidence="1" type="ORF">DMN91_002197</name>
</gene>
<proteinExistence type="predicted"/>
<reference evidence="1" key="1">
    <citation type="journal article" date="2018" name="Genome Res.">
        <title>The genomic architecture and molecular evolution of ant odorant receptors.</title>
        <authorList>
            <person name="McKenzie S.K."/>
            <person name="Kronauer D.J.C."/>
        </authorList>
    </citation>
    <scope>NUCLEOTIDE SEQUENCE [LARGE SCALE GENOMIC DNA]</scope>
    <source>
        <strain evidence="1">Clonal line C1</strain>
    </source>
</reference>
<dbReference type="Proteomes" id="UP000279307">
    <property type="component" value="Chromosome 2"/>
</dbReference>
<dbReference type="AlphaFoldDB" id="A0A3L8E009"/>
<accession>A0A3L8E009</accession>
<protein>
    <submittedName>
        <fullName evidence="1">Uncharacterized protein</fullName>
    </submittedName>
</protein>
<evidence type="ECO:0000313" key="1">
    <source>
        <dbReference type="EMBL" id="RLU26034.1"/>
    </source>
</evidence>
<comment type="caution">
    <text evidence="1">The sequence shown here is derived from an EMBL/GenBank/DDBJ whole genome shotgun (WGS) entry which is preliminary data.</text>
</comment>
<dbReference type="Pfam" id="PF05380">
    <property type="entry name" value="Peptidase_A17"/>
    <property type="match status" value="1"/>
</dbReference>
<sequence length="575" mass="66260">MSFPCTKGELQTKDTFNEQIYEEHHKGVSPLLNLDLDLENQVPLDPMHLVYLVIEFSTSDGQKPEVEVVPNTWLHDKEDEWYCLWPQALPTKQIRKAIEKAYMPEEDWACYNCRILYTCERDHSVLKIRFEKAKSLLSEFEDVHLEIEVIEDKGDEGARQLFEDCYYEYIAKAQELLDSEERSAAVNRNEAEQAEQLKEQIVGLLSSGGFHLRKWASNHPRFNETEEHVCLDSFDIHKTLGILWNPRKDCLLYRVSTQQDEGKMTKRSILAQVASLYDPLGLIGPVIVQAKIIIQSLWKLQLTWDEPVPEEICTVWEMFQRSKSDLNNITLPRQVCIKQAVILQLHGFADASEAAYGACIYMRSANACQSRQVVLVCSKSRVAPLKKLSLPKLELCTALLLVELYQTVLKAFDTVVNKVVFWSDSSIVLQWIRTPPHRLKTFVANRVVIIQEISEQYEWRHVSSHDNPADLVSRGSVPADLVNNTLWFNGPKWLSENENSCWPASSPAPAEVPEQRMEISLKTERRFDLLRRFSSITRLRRVVAWCFRFVSNCRNKCKSQGRIVKVYPGQDGVGE</sequence>
<dbReference type="EMBL" id="QOIP01000002">
    <property type="protein sequence ID" value="RLU26034.1"/>
    <property type="molecule type" value="Genomic_DNA"/>
</dbReference>